<feature type="compositionally biased region" description="Basic residues" evidence="1">
    <location>
        <begin position="388"/>
        <end position="398"/>
    </location>
</feature>
<accession>A0AAD8S9L7</accession>
<evidence type="ECO:0000256" key="1">
    <source>
        <dbReference type="SAM" id="MobiDB-lite"/>
    </source>
</evidence>
<feature type="compositionally biased region" description="Basic and acidic residues" evidence="1">
    <location>
        <begin position="411"/>
        <end position="441"/>
    </location>
</feature>
<feature type="compositionally biased region" description="Acidic residues" evidence="1">
    <location>
        <begin position="312"/>
        <end position="361"/>
    </location>
</feature>
<sequence>MRIDVLLGVSRAIEHLHRHAVPPVIHGDIKPANILLDSSWVPRLSDFGASVWNPMKEHDTYATIGYLDPEYFHTGHLKPASDVYSFGVLMLEVLTGKKGVEVEGPGFDLACLLPIIEAGNLEEVLDKRPSPPEPTPRQLQALEYLAQTAACCLQLQRKDRPAISEVVASLEAALEFMCSHDSSVDAVLCTRPKMWEYLRPLQNYSCESLTLETEGILYLDSLVVDEPVATDEECPIRAGAWNDRLIQNVMRKDSKGNGEFGKLRKKRKIAVIVGEMCTDISNRLGTFVESFANLMDEEQGGSRKRQRNDKVVDDEDVCDDEGVDDNNAERESEEDSDGEDDDDDDTREDEDDDNREDEDDPDGKNDNHSTGTGEDEQHEDPAFNLHPPPRRSARLTPKKPHDGPSSNLRKRVCDNVDDNNRGDEVDNNREVEDDADVRNDNHSTGARGEYEQVKHSADYLQPAPRRSARLTPQKSNDAPSSNLKKMPSDNETSSDDLST</sequence>
<dbReference type="SMART" id="SM00220">
    <property type="entry name" value="S_TKc"/>
    <property type="match status" value="1"/>
</dbReference>
<dbReference type="InterPro" id="IPR000719">
    <property type="entry name" value="Prot_kinase_dom"/>
</dbReference>
<dbReference type="Pfam" id="PF00069">
    <property type="entry name" value="Pkinase"/>
    <property type="match status" value="1"/>
</dbReference>
<protein>
    <recommendedName>
        <fullName evidence="2">Protein kinase domain-containing protein</fullName>
    </recommendedName>
</protein>
<proteinExistence type="predicted"/>
<dbReference type="SUPFAM" id="SSF56112">
    <property type="entry name" value="Protein kinase-like (PK-like)"/>
    <property type="match status" value="1"/>
</dbReference>
<dbReference type="Proteomes" id="UP001231189">
    <property type="component" value="Unassembled WGS sequence"/>
</dbReference>
<dbReference type="PANTHER" id="PTHR46146">
    <property type="entry name" value="SERINE/THREONINE-PROTEIN KINASE-LIKE PROTEIN CCR4"/>
    <property type="match status" value="1"/>
</dbReference>
<dbReference type="PROSITE" id="PS00108">
    <property type="entry name" value="PROTEIN_KINASE_ST"/>
    <property type="match status" value="1"/>
</dbReference>
<dbReference type="EMBL" id="JAUUTY010000004">
    <property type="protein sequence ID" value="KAK1647830.1"/>
    <property type="molecule type" value="Genomic_DNA"/>
</dbReference>
<gene>
    <name evidence="3" type="ORF">QYE76_065635</name>
</gene>
<organism evidence="3 4">
    <name type="scientific">Lolium multiflorum</name>
    <name type="common">Italian ryegrass</name>
    <name type="synonym">Lolium perenne subsp. multiflorum</name>
    <dbReference type="NCBI Taxonomy" id="4521"/>
    <lineage>
        <taxon>Eukaryota</taxon>
        <taxon>Viridiplantae</taxon>
        <taxon>Streptophyta</taxon>
        <taxon>Embryophyta</taxon>
        <taxon>Tracheophyta</taxon>
        <taxon>Spermatophyta</taxon>
        <taxon>Magnoliopsida</taxon>
        <taxon>Liliopsida</taxon>
        <taxon>Poales</taxon>
        <taxon>Poaceae</taxon>
        <taxon>BOP clade</taxon>
        <taxon>Pooideae</taxon>
        <taxon>Poodae</taxon>
        <taxon>Poeae</taxon>
        <taxon>Poeae Chloroplast Group 2 (Poeae type)</taxon>
        <taxon>Loliodinae</taxon>
        <taxon>Loliinae</taxon>
        <taxon>Lolium</taxon>
    </lineage>
</organism>
<evidence type="ECO:0000313" key="3">
    <source>
        <dbReference type="EMBL" id="KAK1647830.1"/>
    </source>
</evidence>
<feature type="region of interest" description="Disordered" evidence="1">
    <location>
        <begin position="297"/>
        <end position="499"/>
    </location>
</feature>
<dbReference type="InterPro" id="IPR008271">
    <property type="entry name" value="Ser/Thr_kinase_AS"/>
</dbReference>
<evidence type="ECO:0000313" key="4">
    <source>
        <dbReference type="Proteomes" id="UP001231189"/>
    </source>
</evidence>
<dbReference type="AlphaFoldDB" id="A0AAD8S9L7"/>
<dbReference type="GO" id="GO:0005524">
    <property type="term" value="F:ATP binding"/>
    <property type="evidence" value="ECO:0007669"/>
    <property type="project" value="InterPro"/>
</dbReference>
<dbReference type="Gene3D" id="1.10.510.10">
    <property type="entry name" value="Transferase(Phosphotransferase) domain 1"/>
    <property type="match status" value="1"/>
</dbReference>
<comment type="caution">
    <text evidence="3">The sequence shown here is derived from an EMBL/GenBank/DDBJ whole genome shotgun (WGS) entry which is preliminary data.</text>
</comment>
<dbReference type="PANTHER" id="PTHR46146:SF9">
    <property type="entry name" value="OS06G0151700 PROTEIN"/>
    <property type="match status" value="1"/>
</dbReference>
<feature type="compositionally biased region" description="Polar residues" evidence="1">
    <location>
        <begin position="470"/>
        <end position="491"/>
    </location>
</feature>
<dbReference type="InterPro" id="IPR011009">
    <property type="entry name" value="Kinase-like_dom_sf"/>
</dbReference>
<keyword evidence="4" id="KW-1185">Reference proteome</keyword>
<evidence type="ECO:0000259" key="2">
    <source>
        <dbReference type="PROSITE" id="PS50011"/>
    </source>
</evidence>
<name>A0AAD8S9L7_LOLMU</name>
<feature type="domain" description="Protein kinase" evidence="2">
    <location>
        <begin position="1"/>
        <end position="177"/>
    </location>
</feature>
<reference evidence="3" key="1">
    <citation type="submission" date="2023-07" db="EMBL/GenBank/DDBJ databases">
        <title>A chromosome-level genome assembly of Lolium multiflorum.</title>
        <authorList>
            <person name="Chen Y."/>
            <person name="Copetti D."/>
            <person name="Kolliker R."/>
            <person name="Studer B."/>
        </authorList>
    </citation>
    <scope>NUCLEOTIDE SEQUENCE</scope>
    <source>
        <strain evidence="3">02402/16</strain>
        <tissue evidence="3">Leaf</tissue>
    </source>
</reference>
<feature type="compositionally biased region" description="Basic and acidic residues" evidence="1">
    <location>
        <begin position="448"/>
        <end position="457"/>
    </location>
</feature>
<dbReference type="GO" id="GO:0004672">
    <property type="term" value="F:protein kinase activity"/>
    <property type="evidence" value="ECO:0007669"/>
    <property type="project" value="InterPro"/>
</dbReference>
<dbReference type="PROSITE" id="PS50011">
    <property type="entry name" value="PROTEIN_KINASE_DOM"/>
    <property type="match status" value="1"/>
</dbReference>